<dbReference type="SMART" id="SM00986">
    <property type="entry name" value="UDG"/>
    <property type="match status" value="1"/>
</dbReference>
<dbReference type="NCBIfam" id="TIGR00758">
    <property type="entry name" value="UDG_fam4"/>
    <property type="match status" value="1"/>
</dbReference>
<keyword evidence="6" id="KW-0479">Metal-binding</keyword>
<dbReference type="PANTHER" id="PTHR33693">
    <property type="entry name" value="TYPE-5 URACIL-DNA GLYCOSYLASE"/>
    <property type="match status" value="1"/>
</dbReference>
<dbReference type="Pfam" id="PF03167">
    <property type="entry name" value="UDG"/>
    <property type="match status" value="1"/>
</dbReference>
<sequence>MTGADLRPGLPLSAIQQAWLQEMGMDRRLLQQFVQRPSPVAPPTPVPVGHILAQLQQGGQAGVQTPEGQAASLVVQATESDATAIEAAPSKRPPAPLPKVGARAAAPAAMRPVVVPPLEWPALKEHVAACQACSLHTGRSQTVFGEGATESVEWMLIGEAPGDRDDRMGLPFQGKAGELLHAMLAAAGLAADAPVFYTNVIKCRPRGNRTPRPEEIAACRPYLLRQIEMLKPRRILVLGWLAAQSLLDETADLELLRGRVHWLDTESTGRIPVVATYHPASLLSRAQHKANAWRDLKLACSV</sequence>
<comment type="similarity">
    <text evidence="2">Belongs to the uracil-DNA glycosylase (UDG) superfamily. Type 4 (UDGa) family.</text>
</comment>
<evidence type="ECO:0000256" key="10">
    <source>
        <dbReference type="ARBA" id="ARBA00023014"/>
    </source>
</evidence>
<evidence type="ECO:0000256" key="5">
    <source>
        <dbReference type="ARBA" id="ARBA00022485"/>
    </source>
</evidence>
<dbReference type="SMART" id="SM00987">
    <property type="entry name" value="UreE_C"/>
    <property type="match status" value="1"/>
</dbReference>
<dbReference type="EMBL" id="QNRQ01000001">
    <property type="protein sequence ID" value="RBP43502.1"/>
    <property type="molecule type" value="Genomic_DNA"/>
</dbReference>
<reference evidence="13 14" key="1">
    <citation type="submission" date="2018-06" db="EMBL/GenBank/DDBJ databases">
        <title>Genomic Encyclopedia of Type Strains, Phase IV (KMG-IV): sequencing the most valuable type-strain genomes for metagenomic binning, comparative biology and taxonomic classification.</title>
        <authorList>
            <person name="Goeker M."/>
        </authorList>
    </citation>
    <scope>NUCLEOTIDE SEQUENCE [LARGE SCALE GENOMIC DNA]</scope>
    <source>
        <strain evidence="13 14">DSM 25520</strain>
    </source>
</reference>
<evidence type="ECO:0000256" key="3">
    <source>
        <dbReference type="ARBA" id="ARBA00012030"/>
    </source>
</evidence>
<evidence type="ECO:0000313" key="13">
    <source>
        <dbReference type="EMBL" id="RBP43502.1"/>
    </source>
</evidence>
<dbReference type="Proteomes" id="UP000253628">
    <property type="component" value="Unassembled WGS sequence"/>
</dbReference>
<evidence type="ECO:0000256" key="4">
    <source>
        <dbReference type="ARBA" id="ARBA00019403"/>
    </source>
</evidence>
<accession>A0A366HMF8</accession>
<keyword evidence="5" id="KW-0004">4Fe-4S</keyword>
<evidence type="ECO:0000256" key="1">
    <source>
        <dbReference type="ARBA" id="ARBA00001400"/>
    </source>
</evidence>
<dbReference type="InterPro" id="IPR005273">
    <property type="entry name" value="Ura-DNA_glyco_family4"/>
</dbReference>
<keyword evidence="10" id="KW-0411">Iron-sulfur</keyword>
<dbReference type="EC" id="3.2.2.27" evidence="3"/>
<keyword evidence="14" id="KW-1185">Reference proteome</keyword>
<dbReference type="InterPro" id="IPR051536">
    <property type="entry name" value="UDG_Type-4/5"/>
</dbReference>
<dbReference type="AlphaFoldDB" id="A0A366HMF8"/>
<evidence type="ECO:0000256" key="2">
    <source>
        <dbReference type="ARBA" id="ARBA00006521"/>
    </source>
</evidence>
<evidence type="ECO:0000256" key="8">
    <source>
        <dbReference type="ARBA" id="ARBA00022801"/>
    </source>
</evidence>
<evidence type="ECO:0000256" key="11">
    <source>
        <dbReference type="ARBA" id="ARBA00023204"/>
    </source>
</evidence>
<dbReference type="GO" id="GO:0004844">
    <property type="term" value="F:uracil DNA N-glycosylase activity"/>
    <property type="evidence" value="ECO:0007669"/>
    <property type="project" value="UniProtKB-EC"/>
</dbReference>
<gene>
    <name evidence="13" type="ORF">DFR37_101634</name>
</gene>
<organism evidence="13 14">
    <name type="scientific">Eoetvoesiella caeni</name>
    <dbReference type="NCBI Taxonomy" id="645616"/>
    <lineage>
        <taxon>Bacteria</taxon>
        <taxon>Pseudomonadati</taxon>
        <taxon>Pseudomonadota</taxon>
        <taxon>Betaproteobacteria</taxon>
        <taxon>Burkholderiales</taxon>
        <taxon>Alcaligenaceae</taxon>
        <taxon>Eoetvoesiella</taxon>
    </lineage>
</organism>
<proteinExistence type="inferred from homology"/>
<keyword evidence="7" id="KW-0227">DNA damage</keyword>
<dbReference type="OrthoDB" id="5290748at2"/>
<dbReference type="GO" id="GO:0051539">
    <property type="term" value="F:4 iron, 4 sulfur cluster binding"/>
    <property type="evidence" value="ECO:0007669"/>
    <property type="project" value="UniProtKB-KW"/>
</dbReference>
<dbReference type="PANTHER" id="PTHR33693:SF1">
    <property type="entry name" value="TYPE-4 URACIL-DNA GLYCOSYLASE"/>
    <property type="match status" value="1"/>
</dbReference>
<comment type="caution">
    <text evidence="13">The sequence shown here is derived from an EMBL/GenBank/DDBJ whole genome shotgun (WGS) entry which is preliminary data.</text>
</comment>
<dbReference type="InterPro" id="IPR005122">
    <property type="entry name" value="Uracil-DNA_glycosylase-like"/>
</dbReference>
<dbReference type="InterPro" id="IPR036895">
    <property type="entry name" value="Uracil-DNA_glycosylase-like_sf"/>
</dbReference>
<feature type="domain" description="Uracil-DNA glycosylase-like" evidence="12">
    <location>
        <begin position="144"/>
        <end position="297"/>
    </location>
</feature>
<keyword evidence="11" id="KW-0234">DNA repair</keyword>
<protein>
    <recommendedName>
        <fullName evidence="4">Type-4 uracil-DNA glycosylase</fullName>
        <ecNumber evidence="3">3.2.2.27</ecNumber>
    </recommendedName>
</protein>
<dbReference type="Gene3D" id="3.40.470.10">
    <property type="entry name" value="Uracil-DNA glycosylase-like domain"/>
    <property type="match status" value="1"/>
</dbReference>
<dbReference type="SUPFAM" id="SSF52141">
    <property type="entry name" value="Uracil-DNA glycosylase-like"/>
    <property type="match status" value="1"/>
</dbReference>
<evidence type="ECO:0000256" key="9">
    <source>
        <dbReference type="ARBA" id="ARBA00023004"/>
    </source>
</evidence>
<comment type="catalytic activity">
    <reaction evidence="1">
        <text>Hydrolyzes single-stranded DNA or mismatched double-stranded DNA and polynucleotides, releasing free uracil.</text>
        <dbReference type="EC" id="3.2.2.27"/>
    </reaction>
</comment>
<name>A0A366HMF8_9BURK</name>
<dbReference type="RefSeq" id="WP_113931761.1">
    <property type="nucleotide sequence ID" value="NZ_JACCEU010000001.1"/>
</dbReference>
<evidence type="ECO:0000256" key="6">
    <source>
        <dbReference type="ARBA" id="ARBA00022723"/>
    </source>
</evidence>
<keyword evidence="8" id="KW-0378">Hydrolase</keyword>
<evidence type="ECO:0000259" key="12">
    <source>
        <dbReference type="SMART" id="SM00986"/>
    </source>
</evidence>
<evidence type="ECO:0000256" key="7">
    <source>
        <dbReference type="ARBA" id="ARBA00022763"/>
    </source>
</evidence>
<keyword evidence="9" id="KW-0408">Iron</keyword>
<dbReference type="CDD" id="cd10030">
    <property type="entry name" value="UDG-F4_TTUDGA_SPO1dp_like"/>
    <property type="match status" value="1"/>
</dbReference>
<dbReference type="GO" id="GO:0046872">
    <property type="term" value="F:metal ion binding"/>
    <property type="evidence" value="ECO:0007669"/>
    <property type="project" value="UniProtKB-KW"/>
</dbReference>
<dbReference type="GO" id="GO:0006281">
    <property type="term" value="P:DNA repair"/>
    <property type="evidence" value="ECO:0007669"/>
    <property type="project" value="UniProtKB-KW"/>
</dbReference>
<evidence type="ECO:0000313" key="14">
    <source>
        <dbReference type="Proteomes" id="UP000253628"/>
    </source>
</evidence>